<proteinExistence type="predicted"/>
<dbReference type="Proteomes" id="UP000246702">
    <property type="component" value="Unassembled WGS sequence"/>
</dbReference>
<protein>
    <submittedName>
        <fullName evidence="1">Uncharacterized protein</fullName>
    </submittedName>
</protein>
<dbReference type="RefSeq" id="XP_025470750.1">
    <property type="nucleotide sequence ID" value="XM_025613129.1"/>
</dbReference>
<dbReference type="PANTHER" id="PTHR37540:SF5">
    <property type="entry name" value="TRANSCRIPTION FACTOR DOMAIN-CONTAINING PROTEIN"/>
    <property type="match status" value="1"/>
</dbReference>
<comment type="caution">
    <text evidence="1">The sequence shown here is derived from an EMBL/GenBank/DDBJ whole genome shotgun (WGS) entry which is preliminary data.</text>
</comment>
<dbReference type="EMBL" id="MSFK01000005">
    <property type="protein sequence ID" value="PWY93989.1"/>
    <property type="molecule type" value="Genomic_DNA"/>
</dbReference>
<accession>A0A317X604</accession>
<dbReference type="STRING" id="1450535.A0A317X604"/>
<reference evidence="1 2" key="1">
    <citation type="submission" date="2016-12" db="EMBL/GenBank/DDBJ databases">
        <title>The genomes of Aspergillus section Nigri reveals drivers in fungal speciation.</title>
        <authorList>
            <consortium name="DOE Joint Genome Institute"/>
            <person name="Vesth T.C."/>
            <person name="Nybo J."/>
            <person name="Theobald S."/>
            <person name="Brandl J."/>
            <person name="Frisvad J.C."/>
            <person name="Nielsen K.F."/>
            <person name="Lyhne E.K."/>
            <person name="Kogle M.E."/>
            <person name="Kuo A."/>
            <person name="Riley R."/>
            <person name="Clum A."/>
            <person name="Nolan M."/>
            <person name="Lipzen A."/>
            <person name="Salamov A."/>
            <person name="Henrissat B."/>
            <person name="Wiebenga A."/>
            <person name="De Vries R.P."/>
            <person name="Grigoriev I.V."/>
            <person name="Mortensen U.H."/>
            <person name="Andersen M.R."/>
            <person name="Baker S.E."/>
        </authorList>
    </citation>
    <scope>NUCLEOTIDE SEQUENCE [LARGE SCALE GENOMIC DNA]</scope>
    <source>
        <strain evidence="1 2">CBS 115572</strain>
    </source>
</reference>
<dbReference type="OrthoDB" id="2130169at2759"/>
<evidence type="ECO:0000313" key="2">
    <source>
        <dbReference type="Proteomes" id="UP000246702"/>
    </source>
</evidence>
<sequence length="460" mass="51861">MAGDFQFISIQVNGHVKDKTMQRRQARSHAVKKALARKRKEQQLSRTNFVVTTSEDLNLNRNCNLDHPVEIAKPCTHLSGSLDPFQALAVDSSRLQALLGDYRARQATEPVFSLAEELAFQSFHSVFRTGFHDPALMNAVMLALAFAVTGGSLDQECLRYQGQAITYIRERMDSEDDAASEATIGAILLIAGVVACLGLTSQVELHMGAVQQLLKICQRKRVYLTPGIKRAIFWQDLNSSLLANTRRIVNHTTFAALLWTRDAFVPNFYHLPSGFQCRSYILNREFRAVLEDLHALQCIRNLPRPLPQPGALGMLHINNHIASIQSRLMALSGLSRSQECCRLAAYLCSITLCCKIWCELVIPPHISSQLLFKIRELRDDDDDDDDIDADLLVWLLYIGGAFSPIGPIRSGYLNLLLASSPDLSWPELHQCMRQFIWSDEAFLVPVRALWWEVSQYHLQS</sequence>
<dbReference type="PANTHER" id="PTHR37540">
    <property type="entry name" value="TRANSCRIPTION FACTOR (ACR-2), PUTATIVE-RELATED-RELATED"/>
    <property type="match status" value="1"/>
</dbReference>
<gene>
    <name evidence="1" type="ORF">BO94DRAFT_543257</name>
</gene>
<organism evidence="1 2">
    <name type="scientific">Aspergillus sclerotioniger CBS 115572</name>
    <dbReference type="NCBI Taxonomy" id="1450535"/>
    <lineage>
        <taxon>Eukaryota</taxon>
        <taxon>Fungi</taxon>
        <taxon>Dikarya</taxon>
        <taxon>Ascomycota</taxon>
        <taxon>Pezizomycotina</taxon>
        <taxon>Eurotiomycetes</taxon>
        <taxon>Eurotiomycetidae</taxon>
        <taxon>Eurotiales</taxon>
        <taxon>Aspergillaceae</taxon>
        <taxon>Aspergillus</taxon>
        <taxon>Aspergillus subgen. Circumdati</taxon>
    </lineage>
</organism>
<name>A0A317X604_9EURO</name>
<dbReference type="AlphaFoldDB" id="A0A317X604"/>
<dbReference type="GeneID" id="37115272"/>
<evidence type="ECO:0000313" key="1">
    <source>
        <dbReference type="EMBL" id="PWY93989.1"/>
    </source>
</evidence>
<keyword evidence="2" id="KW-1185">Reference proteome</keyword>